<organism evidence="2 3">
    <name type="scientific">Phenylobacterium soli</name>
    <dbReference type="NCBI Taxonomy" id="2170551"/>
    <lineage>
        <taxon>Bacteria</taxon>
        <taxon>Pseudomonadati</taxon>
        <taxon>Pseudomonadota</taxon>
        <taxon>Alphaproteobacteria</taxon>
        <taxon>Caulobacterales</taxon>
        <taxon>Caulobacteraceae</taxon>
        <taxon>Phenylobacterium</taxon>
    </lineage>
</organism>
<proteinExistence type="predicted"/>
<protein>
    <submittedName>
        <fullName evidence="2">Uncharacterized protein</fullName>
    </submittedName>
</protein>
<dbReference type="EMBL" id="QFYQ01000001">
    <property type="protein sequence ID" value="RAK53735.1"/>
    <property type="molecule type" value="Genomic_DNA"/>
</dbReference>
<feature type="compositionally biased region" description="Basic and acidic residues" evidence="1">
    <location>
        <begin position="1"/>
        <end position="30"/>
    </location>
</feature>
<feature type="compositionally biased region" description="Basic and acidic residues" evidence="1">
    <location>
        <begin position="50"/>
        <end position="60"/>
    </location>
</feature>
<dbReference type="AlphaFoldDB" id="A0A328AGV5"/>
<evidence type="ECO:0000313" key="2">
    <source>
        <dbReference type="EMBL" id="RAK53735.1"/>
    </source>
</evidence>
<evidence type="ECO:0000313" key="3">
    <source>
        <dbReference type="Proteomes" id="UP000249254"/>
    </source>
</evidence>
<feature type="compositionally biased region" description="Polar residues" evidence="1">
    <location>
        <begin position="61"/>
        <end position="79"/>
    </location>
</feature>
<feature type="region of interest" description="Disordered" evidence="1">
    <location>
        <begin position="1"/>
        <end position="108"/>
    </location>
</feature>
<keyword evidence="3" id="KW-1185">Reference proteome</keyword>
<gene>
    <name evidence="2" type="ORF">DJ017_03925</name>
</gene>
<accession>A0A328AGV5</accession>
<dbReference type="Proteomes" id="UP000249254">
    <property type="component" value="Unassembled WGS sequence"/>
</dbReference>
<dbReference type="OrthoDB" id="7210873at2"/>
<dbReference type="RefSeq" id="WP_111527487.1">
    <property type="nucleotide sequence ID" value="NZ_JBHRSG010000005.1"/>
</dbReference>
<name>A0A328AGV5_9CAUL</name>
<comment type="caution">
    <text evidence="2">The sequence shown here is derived from an EMBL/GenBank/DDBJ whole genome shotgun (WGS) entry which is preliminary data.</text>
</comment>
<sequence length="108" mass="11724">MADEREGQSHDTKRAANEDRIQTSGRKENDAQPLNASDNEGGPERYPSVRQDDAVERTGRTEQVTGESRSFQPSANPQPRQGAGDTSPEAAKQEGFEGPQGDPSEGKR</sequence>
<evidence type="ECO:0000256" key="1">
    <source>
        <dbReference type="SAM" id="MobiDB-lite"/>
    </source>
</evidence>
<reference evidence="3" key="1">
    <citation type="submission" date="2018-05" db="EMBL/GenBank/DDBJ databases">
        <authorList>
            <person name="Li X."/>
        </authorList>
    </citation>
    <scope>NUCLEOTIDE SEQUENCE [LARGE SCALE GENOMIC DNA]</scope>
    <source>
        <strain evidence="3">LX32</strain>
    </source>
</reference>